<keyword evidence="2" id="KW-1133">Transmembrane helix</keyword>
<feature type="transmembrane region" description="Helical" evidence="2">
    <location>
        <begin position="86"/>
        <end position="119"/>
    </location>
</feature>
<reference evidence="3 4" key="1">
    <citation type="submission" date="2023-03" db="EMBL/GenBank/DDBJ databases">
        <title>Genome sequence of Microbacterium sp. KACC 23027.</title>
        <authorList>
            <person name="Kim S."/>
            <person name="Heo J."/>
            <person name="Kwon S.-W."/>
        </authorList>
    </citation>
    <scope>NUCLEOTIDE SEQUENCE [LARGE SCALE GENOMIC DNA]</scope>
    <source>
        <strain evidence="3 4">KACC 23027</strain>
    </source>
</reference>
<dbReference type="EMBL" id="CP119108">
    <property type="protein sequence ID" value="WEG08120.1"/>
    <property type="molecule type" value="Genomic_DNA"/>
</dbReference>
<feature type="region of interest" description="Disordered" evidence="1">
    <location>
        <begin position="1"/>
        <end position="66"/>
    </location>
</feature>
<organism evidence="3 4">
    <name type="scientific">Microbacterium horticulturae</name>
    <dbReference type="NCBI Taxonomy" id="3028316"/>
    <lineage>
        <taxon>Bacteria</taxon>
        <taxon>Bacillati</taxon>
        <taxon>Actinomycetota</taxon>
        <taxon>Actinomycetes</taxon>
        <taxon>Micrococcales</taxon>
        <taxon>Microbacteriaceae</taxon>
        <taxon>Microbacterium</taxon>
    </lineage>
</organism>
<evidence type="ECO:0000256" key="1">
    <source>
        <dbReference type="SAM" id="MobiDB-lite"/>
    </source>
</evidence>
<evidence type="ECO:0000313" key="4">
    <source>
        <dbReference type="Proteomes" id="UP001214553"/>
    </source>
</evidence>
<gene>
    <name evidence="3" type="ORF">PU630_12845</name>
</gene>
<keyword evidence="2" id="KW-0812">Transmembrane</keyword>
<evidence type="ECO:0000256" key="2">
    <source>
        <dbReference type="SAM" id="Phobius"/>
    </source>
</evidence>
<dbReference type="Proteomes" id="UP001214553">
    <property type="component" value="Chromosome"/>
</dbReference>
<accession>A0ABY8BW43</accession>
<keyword evidence="4" id="KW-1185">Reference proteome</keyword>
<keyword evidence="2" id="KW-0472">Membrane</keyword>
<evidence type="ECO:0008006" key="5">
    <source>
        <dbReference type="Google" id="ProtNLM"/>
    </source>
</evidence>
<name>A0ABY8BW43_9MICO</name>
<feature type="transmembrane region" description="Helical" evidence="2">
    <location>
        <begin position="131"/>
        <end position="152"/>
    </location>
</feature>
<sequence>MSDEKTPPAPHIETAPPSPEVELGFGDPTRSGDSALPGEHRGGFQRLPTAPVDVPATDVGPSEDVEPLPEYEWVGTEQVHGTLSAWALGLAVVALAASFFVGWTFPLGIAGVIVSIVALRRPWDSRFMAGWALGLSILSILYSAGWLVWLAYQEQLFT</sequence>
<proteinExistence type="predicted"/>
<protein>
    <recommendedName>
        <fullName evidence="5">DUF4190 domain-containing protein</fullName>
    </recommendedName>
</protein>
<evidence type="ECO:0000313" key="3">
    <source>
        <dbReference type="EMBL" id="WEG08120.1"/>
    </source>
</evidence>
<dbReference type="RefSeq" id="WP_275277457.1">
    <property type="nucleotide sequence ID" value="NZ_CP119108.1"/>
</dbReference>